<feature type="domain" description="SLH" evidence="3">
    <location>
        <begin position="97"/>
        <end position="160"/>
    </location>
</feature>
<feature type="chain" id="PRO_5001761235" evidence="2">
    <location>
        <begin position="36"/>
        <end position="727"/>
    </location>
</feature>
<dbReference type="PRINTS" id="PR01607">
    <property type="entry name" value="APYRASEFAMLY"/>
</dbReference>
<name>A0A081P1P8_9BACL</name>
<dbReference type="OrthoDB" id="9801679at2"/>
<accession>A0A081P1P8</accession>
<dbReference type="AlphaFoldDB" id="A0A081P1P8"/>
<comment type="caution">
    <text evidence="4">The sequence shown here is derived from an EMBL/GenBank/DDBJ whole genome shotgun (WGS) entry which is preliminary data.</text>
</comment>
<evidence type="ECO:0000256" key="1">
    <source>
        <dbReference type="ARBA" id="ARBA00022729"/>
    </source>
</evidence>
<dbReference type="SUPFAM" id="SSF55816">
    <property type="entry name" value="5'-nucleotidase (syn. UDP-sugar hydrolase), C-terminal domain"/>
    <property type="match status" value="1"/>
</dbReference>
<feature type="signal peptide" evidence="2">
    <location>
        <begin position="1"/>
        <end position="35"/>
    </location>
</feature>
<dbReference type="Proteomes" id="UP000028123">
    <property type="component" value="Unassembled WGS sequence"/>
</dbReference>
<dbReference type="GO" id="GO:0000166">
    <property type="term" value="F:nucleotide binding"/>
    <property type="evidence" value="ECO:0007669"/>
    <property type="project" value="UniProtKB-KW"/>
</dbReference>
<dbReference type="InterPro" id="IPR001119">
    <property type="entry name" value="SLH_dom"/>
</dbReference>
<evidence type="ECO:0000259" key="3">
    <source>
        <dbReference type="PROSITE" id="PS51272"/>
    </source>
</evidence>
<keyword evidence="2" id="KW-0547">Nucleotide-binding</keyword>
<feature type="domain" description="SLH" evidence="3">
    <location>
        <begin position="163"/>
        <end position="226"/>
    </location>
</feature>
<dbReference type="Pfam" id="PF00395">
    <property type="entry name" value="SLH"/>
    <property type="match status" value="3"/>
</dbReference>
<dbReference type="GO" id="GO:0009166">
    <property type="term" value="P:nucleotide catabolic process"/>
    <property type="evidence" value="ECO:0007669"/>
    <property type="project" value="InterPro"/>
</dbReference>
<dbReference type="InterPro" id="IPR004843">
    <property type="entry name" value="Calcineurin-like_PHP"/>
</dbReference>
<protein>
    <submittedName>
        <fullName evidence="4">5'-nucleotidase</fullName>
    </submittedName>
</protein>
<keyword evidence="2" id="KW-0378">Hydrolase</keyword>
<dbReference type="RefSeq" id="WP_036684956.1">
    <property type="nucleotide sequence ID" value="NZ_JNVM01000015.1"/>
</dbReference>
<dbReference type="Pfam" id="PF02872">
    <property type="entry name" value="5_nucleotid_C"/>
    <property type="match status" value="1"/>
</dbReference>
<evidence type="ECO:0000313" key="4">
    <source>
        <dbReference type="EMBL" id="KEQ24621.1"/>
    </source>
</evidence>
<dbReference type="GO" id="GO:0016788">
    <property type="term" value="F:hydrolase activity, acting on ester bonds"/>
    <property type="evidence" value="ECO:0007669"/>
    <property type="project" value="InterPro"/>
</dbReference>
<dbReference type="InterPro" id="IPR036907">
    <property type="entry name" value="5'-Nucleotdase_C_sf"/>
</dbReference>
<dbReference type="InterPro" id="IPR029052">
    <property type="entry name" value="Metallo-depent_PP-like"/>
</dbReference>
<proteinExistence type="inferred from homology"/>
<dbReference type="GO" id="GO:0046872">
    <property type="term" value="F:metal ion binding"/>
    <property type="evidence" value="ECO:0007669"/>
    <property type="project" value="InterPro"/>
</dbReference>
<evidence type="ECO:0000256" key="2">
    <source>
        <dbReference type="RuleBase" id="RU362119"/>
    </source>
</evidence>
<keyword evidence="5" id="KW-1185">Reference proteome</keyword>
<evidence type="ECO:0000313" key="5">
    <source>
        <dbReference type="Proteomes" id="UP000028123"/>
    </source>
</evidence>
<dbReference type="PANTHER" id="PTHR11575">
    <property type="entry name" value="5'-NUCLEOTIDASE-RELATED"/>
    <property type="match status" value="1"/>
</dbReference>
<dbReference type="Pfam" id="PF00149">
    <property type="entry name" value="Metallophos"/>
    <property type="match status" value="1"/>
</dbReference>
<dbReference type="PROSITE" id="PS51272">
    <property type="entry name" value="SLH"/>
    <property type="match status" value="3"/>
</dbReference>
<dbReference type="PANTHER" id="PTHR11575:SF24">
    <property type="entry name" value="5'-NUCLEOTIDASE"/>
    <property type="match status" value="1"/>
</dbReference>
<dbReference type="eggNOG" id="COG0737">
    <property type="taxonomic scope" value="Bacteria"/>
</dbReference>
<sequence>MIKHSSHWKKTAVLSVLSASLLSAPGLSGVPYALAAEPATATKAADSTPAKSDMQLAFEKGAVEGYPNDTDLRGTRPVTRAELVTMLNRAAKLAKSDKSAQPFSDLEAWQLEAVTNALAAGIVSKGDSGLFEPNRPVTREELAVLIVRALTKGQAPKVNQNVLSYFKDASSISESSRPFVAYGVLAGLFEPKLDGNFDPKGSVTRDEAVKALKPVLFQVIDILTTNDIHGHIEVGFDKKRNQAQGGIETLGGIVDDFRSVNPGGTVVVDGGDAWQGTLISNTTNGQSVMDSMAQVKYDAAAIGNHEFDFSRNTLIDNIKKAKFPILGANIIEDKTGKRVDWTQPYTIVEKGGLKVGIIGLATPQTKTTTKSTNIEGLTFADPVPYAKELSAELRTKGADIVLVTSHLPGEQDAKSQQIMGELVDLANGTGNGTLDAIVGGHSHKRVAGIVNHIPVVEAQSWLYAVGHIQLYVDKDNKKVVSSSASLLETYTNLTTANKDVQKTVADYQAKIAEQTNKQIAVASEKWTTRSYRYDANGNQVRDGVTPIGNSVTDAMRWAEKSDIAFTNIGGLRADIEPGKITYGMMFEVLPFGNYNRTGTMTASQIKTLLEVTDQYSKLPAMQFSGLKVEWDNTKPQGQKYSKITLLDGTPIYVDGKLNDSRTFKVTTNDFMSTGAGDGFTTFGEVKDWKDGMIMLDAWVDYMKEKGTSGQPLSLPNDGREIRLDLKK</sequence>
<organism evidence="4 5">
    <name type="scientific">Paenibacillus tyrfis</name>
    <dbReference type="NCBI Taxonomy" id="1501230"/>
    <lineage>
        <taxon>Bacteria</taxon>
        <taxon>Bacillati</taxon>
        <taxon>Bacillota</taxon>
        <taxon>Bacilli</taxon>
        <taxon>Bacillales</taxon>
        <taxon>Paenibacillaceae</taxon>
        <taxon>Paenibacillus</taxon>
    </lineage>
</organism>
<gene>
    <name evidence="4" type="ORF">ET33_07710</name>
</gene>
<dbReference type="Gene3D" id="3.60.21.10">
    <property type="match status" value="1"/>
</dbReference>
<dbReference type="InterPro" id="IPR006146">
    <property type="entry name" value="5'-Nucleotdase_CS"/>
</dbReference>
<reference evidence="4 5" key="1">
    <citation type="submission" date="2014-06" db="EMBL/GenBank/DDBJ databases">
        <title>Draft genome sequence of Paenibacillus sp. MSt1.</title>
        <authorList>
            <person name="Aw Y.K."/>
            <person name="Ong K.S."/>
            <person name="Gan H.M."/>
            <person name="Lee S.M."/>
        </authorList>
    </citation>
    <scope>NUCLEOTIDE SEQUENCE [LARGE SCALE GENOMIC DNA]</scope>
    <source>
        <strain evidence="4 5">MSt1</strain>
    </source>
</reference>
<dbReference type="InterPro" id="IPR006179">
    <property type="entry name" value="5_nucleotidase/apyrase"/>
</dbReference>
<dbReference type="InterPro" id="IPR008334">
    <property type="entry name" value="5'-Nucleotdase_C"/>
</dbReference>
<dbReference type="CDD" id="cd00845">
    <property type="entry name" value="MPP_UshA_N_like"/>
    <property type="match status" value="1"/>
</dbReference>
<dbReference type="SUPFAM" id="SSF56300">
    <property type="entry name" value="Metallo-dependent phosphatases"/>
    <property type="match status" value="1"/>
</dbReference>
<dbReference type="Gene3D" id="3.90.780.10">
    <property type="entry name" value="5'-Nucleotidase, C-terminal domain"/>
    <property type="match status" value="1"/>
</dbReference>
<dbReference type="PROSITE" id="PS00786">
    <property type="entry name" value="5_NUCLEOTIDASE_2"/>
    <property type="match status" value="1"/>
</dbReference>
<keyword evidence="1 2" id="KW-0732">Signal</keyword>
<dbReference type="EMBL" id="JNVM01000015">
    <property type="protein sequence ID" value="KEQ24621.1"/>
    <property type="molecule type" value="Genomic_DNA"/>
</dbReference>
<feature type="domain" description="SLH" evidence="3">
    <location>
        <begin position="37"/>
        <end position="96"/>
    </location>
</feature>
<comment type="similarity">
    <text evidence="2">Belongs to the 5'-nucleotidase family.</text>
</comment>